<dbReference type="AlphaFoldDB" id="A0A2K1L9C3"/>
<name>A0A2K1L9C3_PHYPA</name>
<dbReference type="EnsemblPlants" id="Pp3c1_23331V3.1">
    <property type="protein sequence ID" value="PAC:32968479.CDS.1"/>
    <property type="gene ID" value="Pp3c1_23331"/>
</dbReference>
<evidence type="ECO:0000313" key="2">
    <source>
        <dbReference type="EnsemblPlants" id="PAC:32968479.CDS.1"/>
    </source>
</evidence>
<dbReference type="InParanoid" id="A0A2K1L9C3"/>
<evidence type="ECO:0000313" key="1">
    <source>
        <dbReference type="EMBL" id="PNR62637.1"/>
    </source>
</evidence>
<proteinExistence type="predicted"/>
<protein>
    <submittedName>
        <fullName evidence="1 2">Uncharacterized protein</fullName>
    </submittedName>
</protein>
<dbReference type="EMBL" id="ABEU02000001">
    <property type="protein sequence ID" value="PNR62637.1"/>
    <property type="molecule type" value="Genomic_DNA"/>
</dbReference>
<dbReference type="Proteomes" id="UP000006727">
    <property type="component" value="Chromosome 1"/>
</dbReference>
<reference evidence="2" key="3">
    <citation type="submission" date="2020-12" db="UniProtKB">
        <authorList>
            <consortium name="EnsemblPlants"/>
        </authorList>
    </citation>
    <scope>IDENTIFICATION</scope>
</reference>
<gene>
    <name evidence="1" type="ORF">PHYPA_001061</name>
</gene>
<evidence type="ECO:0000313" key="3">
    <source>
        <dbReference type="Proteomes" id="UP000006727"/>
    </source>
</evidence>
<keyword evidence="3" id="KW-1185">Reference proteome</keyword>
<dbReference type="Gramene" id="Pp3c1_23331V3.1">
    <property type="protein sequence ID" value="PAC:32968479.CDS.1"/>
    <property type="gene ID" value="Pp3c1_23331"/>
</dbReference>
<sequence>MVFASCDLQFLLTIGWGLSECSRHRCLRSRPSQLHPSQQPCCMSALRHLQSHPWHQQPSVQQHCMHSLSLGQPHPSFALSLWQQRCRYQRLRELSCLWLPQLLSNCIGGVRTVVVCPVGLFHNDILGGQALILCSIGCVRCLR</sequence>
<organism evidence="1">
    <name type="scientific">Physcomitrium patens</name>
    <name type="common">Spreading-leaved earth moss</name>
    <name type="synonym">Physcomitrella patens</name>
    <dbReference type="NCBI Taxonomy" id="3218"/>
    <lineage>
        <taxon>Eukaryota</taxon>
        <taxon>Viridiplantae</taxon>
        <taxon>Streptophyta</taxon>
        <taxon>Embryophyta</taxon>
        <taxon>Bryophyta</taxon>
        <taxon>Bryophytina</taxon>
        <taxon>Bryopsida</taxon>
        <taxon>Funariidae</taxon>
        <taxon>Funariales</taxon>
        <taxon>Funariaceae</taxon>
        <taxon>Physcomitrium</taxon>
    </lineage>
</organism>
<reference evidence="1 3" key="2">
    <citation type="journal article" date="2018" name="Plant J.">
        <title>The Physcomitrella patens chromosome-scale assembly reveals moss genome structure and evolution.</title>
        <authorList>
            <person name="Lang D."/>
            <person name="Ullrich K.K."/>
            <person name="Murat F."/>
            <person name="Fuchs J."/>
            <person name="Jenkins J."/>
            <person name="Haas F.B."/>
            <person name="Piednoel M."/>
            <person name="Gundlach H."/>
            <person name="Van Bel M."/>
            <person name="Meyberg R."/>
            <person name="Vives C."/>
            <person name="Morata J."/>
            <person name="Symeonidi A."/>
            <person name="Hiss M."/>
            <person name="Muchero W."/>
            <person name="Kamisugi Y."/>
            <person name="Saleh O."/>
            <person name="Blanc G."/>
            <person name="Decker E.L."/>
            <person name="van Gessel N."/>
            <person name="Grimwood J."/>
            <person name="Hayes R.D."/>
            <person name="Graham S.W."/>
            <person name="Gunter L.E."/>
            <person name="McDaniel S.F."/>
            <person name="Hoernstein S.N.W."/>
            <person name="Larsson A."/>
            <person name="Li F.W."/>
            <person name="Perroud P.F."/>
            <person name="Phillips J."/>
            <person name="Ranjan P."/>
            <person name="Rokshar D.S."/>
            <person name="Rothfels C.J."/>
            <person name="Schneider L."/>
            <person name="Shu S."/>
            <person name="Stevenson D.W."/>
            <person name="Thummler F."/>
            <person name="Tillich M."/>
            <person name="Villarreal Aguilar J.C."/>
            <person name="Widiez T."/>
            <person name="Wong G.K."/>
            <person name="Wymore A."/>
            <person name="Zhang Y."/>
            <person name="Zimmer A.D."/>
            <person name="Quatrano R.S."/>
            <person name="Mayer K.F.X."/>
            <person name="Goodstein D."/>
            <person name="Casacuberta J.M."/>
            <person name="Vandepoele K."/>
            <person name="Reski R."/>
            <person name="Cuming A.C."/>
            <person name="Tuskan G.A."/>
            <person name="Maumus F."/>
            <person name="Salse J."/>
            <person name="Schmutz J."/>
            <person name="Rensing S.A."/>
        </authorList>
    </citation>
    <scope>NUCLEOTIDE SEQUENCE [LARGE SCALE GENOMIC DNA]</scope>
    <source>
        <strain evidence="2 3">cv. Gransden 2004</strain>
    </source>
</reference>
<reference evidence="1 3" key="1">
    <citation type="journal article" date="2008" name="Science">
        <title>The Physcomitrella genome reveals evolutionary insights into the conquest of land by plants.</title>
        <authorList>
            <person name="Rensing S."/>
            <person name="Lang D."/>
            <person name="Zimmer A."/>
            <person name="Terry A."/>
            <person name="Salamov A."/>
            <person name="Shapiro H."/>
            <person name="Nishiyama T."/>
            <person name="Perroud P.-F."/>
            <person name="Lindquist E."/>
            <person name="Kamisugi Y."/>
            <person name="Tanahashi T."/>
            <person name="Sakakibara K."/>
            <person name="Fujita T."/>
            <person name="Oishi K."/>
            <person name="Shin-I T."/>
            <person name="Kuroki Y."/>
            <person name="Toyoda A."/>
            <person name="Suzuki Y."/>
            <person name="Hashimoto A."/>
            <person name="Yamaguchi K."/>
            <person name="Sugano A."/>
            <person name="Kohara Y."/>
            <person name="Fujiyama A."/>
            <person name="Anterola A."/>
            <person name="Aoki S."/>
            <person name="Ashton N."/>
            <person name="Barbazuk W.B."/>
            <person name="Barker E."/>
            <person name="Bennetzen J."/>
            <person name="Bezanilla M."/>
            <person name="Blankenship R."/>
            <person name="Cho S.H."/>
            <person name="Dutcher S."/>
            <person name="Estelle M."/>
            <person name="Fawcett J.A."/>
            <person name="Gundlach H."/>
            <person name="Hanada K."/>
            <person name="Heyl A."/>
            <person name="Hicks K.A."/>
            <person name="Hugh J."/>
            <person name="Lohr M."/>
            <person name="Mayer K."/>
            <person name="Melkozernov A."/>
            <person name="Murata T."/>
            <person name="Nelson D."/>
            <person name="Pils B."/>
            <person name="Prigge M."/>
            <person name="Reiss B."/>
            <person name="Renner T."/>
            <person name="Rombauts S."/>
            <person name="Rushton P."/>
            <person name="Sanderfoot A."/>
            <person name="Schween G."/>
            <person name="Shiu S.-H."/>
            <person name="Stueber K."/>
            <person name="Theodoulou F.L."/>
            <person name="Tu H."/>
            <person name="Van de Peer Y."/>
            <person name="Verrier P.J."/>
            <person name="Waters E."/>
            <person name="Wood A."/>
            <person name="Yang L."/>
            <person name="Cove D."/>
            <person name="Cuming A."/>
            <person name="Hasebe M."/>
            <person name="Lucas S."/>
            <person name="Mishler D.B."/>
            <person name="Reski R."/>
            <person name="Grigoriev I."/>
            <person name="Quatrano R.S."/>
            <person name="Boore J.L."/>
        </authorList>
    </citation>
    <scope>NUCLEOTIDE SEQUENCE [LARGE SCALE GENOMIC DNA]</scope>
    <source>
        <strain evidence="2 3">cv. Gransden 2004</strain>
    </source>
</reference>
<accession>A0A2K1L9C3</accession>